<sequence length="137" mass="14437">MAVLRPVPAVLAVMPRGSEVLLVQRRNPPDAGFWGFPGGKVDFGETLHAAAERELREETGVTARALRVLTALDVIGPGPAPDHHFVLIAVLCEWQAGAPLAADDAQDARWVALSDLEDLTLSKDVAEVARLAAGGGL</sequence>
<keyword evidence="6" id="KW-1185">Reference proteome</keyword>
<keyword evidence="2 3" id="KW-0378">Hydrolase</keyword>
<proteinExistence type="inferred from homology"/>
<dbReference type="PROSITE" id="PS51462">
    <property type="entry name" value="NUDIX"/>
    <property type="match status" value="1"/>
</dbReference>
<evidence type="ECO:0000256" key="3">
    <source>
        <dbReference type="RuleBase" id="RU003476"/>
    </source>
</evidence>
<name>A0A2T6A6G7_9RHOB</name>
<dbReference type="Gene3D" id="3.90.79.10">
    <property type="entry name" value="Nucleoside Triphosphate Pyrophosphohydrolase"/>
    <property type="match status" value="1"/>
</dbReference>
<dbReference type="InterPro" id="IPR020084">
    <property type="entry name" value="NUDIX_hydrolase_CS"/>
</dbReference>
<dbReference type="Proteomes" id="UP000244069">
    <property type="component" value="Unassembled WGS sequence"/>
</dbReference>
<dbReference type="PANTHER" id="PTHR43736:SF1">
    <property type="entry name" value="DIHYDRONEOPTERIN TRIPHOSPHATE DIPHOSPHATASE"/>
    <property type="match status" value="1"/>
</dbReference>
<organism evidence="5 6">
    <name type="scientific">Allosediminivita pacifica</name>
    <dbReference type="NCBI Taxonomy" id="1267769"/>
    <lineage>
        <taxon>Bacteria</taxon>
        <taxon>Pseudomonadati</taxon>
        <taxon>Pseudomonadota</taxon>
        <taxon>Alphaproteobacteria</taxon>
        <taxon>Rhodobacterales</taxon>
        <taxon>Paracoccaceae</taxon>
        <taxon>Allosediminivita</taxon>
    </lineage>
</organism>
<dbReference type="SUPFAM" id="SSF55811">
    <property type="entry name" value="Nudix"/>
    <property type="match status" value="1"/>
</dbReference>
<accession>A0A2T6A6G7</accession>
<reference evidence="5 6" key="1">
    <citation type="submission" date="2018-04" db="EMBL/GenBank/DDBJ databases">
        <title>Genomic Encyclopedia of Archaeal and Bacterial Type Strains, Phase II (KMG-II): from individual species to whole genera.</title>
        <authorList>
            <person name="Goeker M."/>
        </authorList>
    </citation>
    <scope>NUCLEOTIDE SEQUENCE [LARGE SCALE GENOMIC DNA]</scope>
    <source>
        <strain evidence="5 6">DSM 29329</strain>
    </source>
</reference>
<comment type="similarity">
    <text evidence="3">Belongs to the Nudix hydrolase family.</text>
</comment>
<dbReference type="PANTHER" id="PTHR43736">
    <property type="entry name" value="ADP-RIBOSE PYROPHOSPHATASE"/>
    <property type="match status" value="1"/>
</dbReference>
<dbReference type="InterPro" id="IPR000086">
    <property type="entry name" value="NUDIX_hydrolase_dom"/>
</dbReference>
<protein>
    <submittedName>
        <fullName evidence="5">8-oxo-dGTP diphosphatase</fullName>
    </submittedName>
</protein>
<dbReference type="CDD" id="cd04673">
    <property type="entry name" value="NUDIX_ADPRase"/>
    <property type="match status" value="1"/>
</dbReference>
<dbReference type="AlphaFoldDB" id="A0A2T6A6G7"/>
<dbReference type="InterPro" id="IPR020476">
    <property type="entry name" value="Nudix_hydrolase"/>
</dbReference>
<dbReference type="Pfam" id="PF00293">
    <property type="entry name" value="NUDIX"/>
    <property type="match status" value="1"/>
</dbReference>
<evidence type="ECO:0000256" key="2">
    <source>
        <dbReference type="ARBA" id="ARBA00022801"/>
    </source>
</evidence>
<dbReference type="PROSITE" id="PS00893">
    <property type="entry name" value="NUDIX_BOX"/>
    <property type="match status" value="1"/>
</dbReference>
<feature type="domain" description="Nudix hydrolase" evidence="4">
    <location>
        <begin position="3"/>
        <end position="133"/>
    </location>
</feature>
<evidence type="ECO:0000259" key="4">
    <source>
        <dbReference type="PROSITE" id="PS51462"/>
    </source>
</evidence>
<evidence type="ECO:0000313" key="6">
    <source>
        <dbReference type="Proteomes" id="UP000244069"/>
    </source>
</evidence>
<dbReference type="InterPro" id="IPR015797">
    <property type="entry name" value="NUDIX_hydrolase-like_dom_sf"/>
</dbReference>
<gene>
    <name evidence="5" type="ORF">C8N44_13716</name>
</gene>
<comment type="caution">
    <text evidence="5">The sequence shown here is derived from an EMBL/GenBank/DDBJ whole genome shotgun (WGS) entry which is preliminary data.</text>
</comment>
<dbReference type="PRINTS" id="PR00502">
    <property type="entry name" value="NUDIXFAMILY"/>
</dbReference>
<evidence type="ECO:0000313" key="5">
    <source>
        <dbReference type="EMBL" id="PTX39427.1"/>
    </source>
</evidence>
<comment type="cofactor">
    <cofactor evidence="1">
        <name>Mg(2+)</name>
        <dbReference type="ChEBI" id="CHEBI:18420"/>
    </cofactor>
</comment>
<dbReference type="RefSeq" id="WP_107978645.1">
    <property type="nucleotide sequence ID" value="NZ_BMEZ01000037.1"/>
</dbReference>
<evidence type="ECO:0000256" key="1">
    <source>
        <dbReference type="ARBA" id="ARBA00001946"/>
    </source>
</evidence>
<dbReference type="OrthoDB" id="9761969at2"/>
<dbReference type="EMBL" id="QBKN01000037">
    <property type="protein sequence ID" value="PTX39427.1"/>
    <property type="molecule type" value="Genomic_DNA"/>
</dbReference>
<dbReference type="GO" id="GO:0016787">
    <property type="term" value="F:hydrolase activity"/>
    <property type="evidence" value="ECO:0007669"/>
    <property type="project" value="UniProtKB-KW"/>
</dbReference>